<dbReference type="Pfam" id="PF05954">
    <property type="entry name" value="Phage_GPD"/>
    <property type="match status" value="1"/>
</dbReference>
<dbReference type="InterPro" id="IPR037026">
    <property type="entry name" value="Vgr_OB-fold_dom_sf"/>
</dbReference>
<comment type="caution">
    <text evidence="3">The sequence shown here is derived from an EMBL/GenBank/DDBJ whole genome shotgun (WGS) entry which is preliminary data.</text>
</comment>
<dbReference type="SUPFAM" id="SSF69255">
    <property type="entry name" value="gp5 N-terminal domain-like"/>
    <property type="match status" value="1"/>
</dbReference>
<keyword evidence="4" id="KW-1185">Reference proteome</keyword>
<dbReference type="SUPFAM" id="SSF69279">
    <property type="entry name" value="Phage tail proteins"/>
    <property type="match status" value="1"/>
</dbReference>
<evidence type="ECO:0000259" key="2">
    <source>
        <dbReference type="Pfam" id="PF04717"/>
    </source>
</evidence>
<evidence type="ECO:0000313" key="4">
    <source>
        <dbReference type="Proteomes" id="UP000007509"/>
    </source>
</evidence>
<organism evidence="3 4">
    <name type="scientific">Chryseobacterium populi</name>
    <dbReference type="NCBI Taxonomy" id="1144316"/>
    <lineage>
        <taxon>Bacteria</taxon>
        <taxon>Pseudomonadati</taxon>
        <taxon>Bacteroidota</taxon>
        <taxon>Flavobacteriia</taxon>
        <taxon>Flavobacteriales</taxon>
        <taxon>Weeksellaceae</taxon>
        <taxon>Chryseobacterium group</taxon>
        <taxon>Chryseobacterium</taxon>
    </lineage>
</organism>
<gene>
    <name evidence="3" type="ORF">PMI13_00973</name>
</gene>
<dbReference type="RefSeq" id="WP_007841209.1">
    <property type="nucleotide sequence ID" value="NZ_AKJY01000014.1"/>
</dbReference>
<dbReference type="EMBL" id="AKJY01000014">
    <property type="protein sequence ID" value="EJL74240.1"/>
    <property type="molecule type" value="Genomic_DNA"/>
</dbReference>
<sequence length="720" mass="77832">MFQDDNAPKTPAPKIGKTSVTKQMGEVAKTQAINKAGEKIQEKTKGKTQKGTQKLVQAQSYAGGAQNTSNMFMNQVLQPNTPDFVEDKVWSQQPTSKIHNAKAIPESQIMGINRVVKLEIVIEGKIVKHFKHFKLKQSAVRHHEFDLMLAHDTLGSAENHNLEEAQSFLGKRITVVFKYKDIEDGPERNFVGVITEVGFSQEKGSLGNIVLTGYSPTALLDAAPHIQSFGGAQEISLNNIADQVIKEGLGQNKFDFRVDCQHGNVSYSSQYEETHYNYLARMAEAYGEQFYYDGEVLHFGKLPPQEQPVKLTYGSSVQDVKIRMKAQHVNPSFYGYNSSKNEKLTTGSSKINHTSDIAKRAYEISEKTFTTPSLRVAPIKAASFMDVEVSQKGTAGSKASDVFVTSGTTTVPFLYPGCIADIEMRKTDTNETSYFTKLMITDVNHEVDARGYYTGTFDAIASDTGFIPRPEFQNPKADAQFAKVISNTDPLNQGRIQVQFDWQNGSTTTEFIRVMTPDAGSSEKVGKNRGFMAIPEVGDQVVVNFAHQHPDRPFVMGGMFHGGIGGGGGTGNNIKSLSSKSGHTVSLDDGGGITIRDKDQNNMFLDGAGKISVESKESITLTCGESSIFMDKAGNIVIKGKEIFVQGDNIGVSGTASVGIGVGPEGGEPTSGIGIESTTLDVGTTTLSMGAKTEANLSSAKINIGGGSETNIVSGTVKLN</sequence>
<dbReference type="PATRIC" id="fig|1144316.3.peg.984"/>
<dbReference type="Gene3D" id="3.55.50.10">
    <property type="entry name" value="Baseplate protein-like domains"/>
    <property type="match status" value="1"/>
</dbReference>
<dbReference type="OrthoDB" id="727155at2"/>
<accession>J2K260</accession>
<dbReference type="InterPro" id="IPR006531">
    <property type="entry name" value="Gp5/Vgr_OB"/>
</dbReference>
<reference evidence="3 4" key="1">
    <citation type="journal article" date="2012" name="J. Bacteriol.">
        <title>Twenty-one genome sequences from Pseudomonas species and 19 genome sequences from diverse bacteria isolated from the rhizosphere and endosphere of Populus deltoides.</title>
        <authorList>
            <person name="Brown S.D."/>
            <person name="Utturkar S.M."/>
            <person name="Klingeman D.M."/>
            <person name="Johnson C.M."/>
            <person name="Martin S.L."/>
            <person name="Land M.L."/>
            <person name="Lu T.Y."/>
            <person name="Schadt C.W."/>
            <person name="Doktycz M.J."/>
            <person name="Pelletier D.A."/>
        </authorList>
    </citation>
    <scope>NUCLEOTIDE SEQUENCE [LARGE SCALE GENOMIC DNA]</scope>
    <source>
        <strain evidence="3 4">CF314</strain>
    </source>
</reference>
<feature type="region of interest" description="Disordered" evidence="1">
    <location>
        <begin position="1"/>
        <end position="23"/>
    </location>
</feature>
<evidence type="ECO:0000313" key="3">
    <source>
        <dbReference type="EMBL" id="EJL74240.1"/>
    </source>
</evidence>
<protein>
    <recommendedName>
        <fullName evidence="2">Gp5/Type VI secretion system Vgr protein OB-fold domain-containing protein</fullName>
    </recommendedName>
</protein>
<dbReference type="Gene3D" id="2.40.50.230">
    <property type="entry name" value="Gp5 N-terminal domain"/>
    <property type="match status" value="1"/>
</dbReference>
<dbReference type="Pfam" id="PF04717">
    <property type="entry name" value="Phage_base_V"/>
    <property type="match status" value="1"/>
</dbReference>
<dbReference type="AlphaFoldDB" id="J2K260"/>
<evidence type="ECO:0000256" key="1">
    <source>
        <dbReference type="SAM" id="MobiDB-lite"/>
    </source>
</evidence>
<feature type="domain" description="Gp5/Type VI secretion system Vgr protein OB-fold" evidence="2">
    <location>
        <begin position="482"/>
        <end position="560"/>
    </location>
</feature>
<proteinExistence type="predicted"/>
<dbReference type="Proteomes" id="UP000007509">
    <property type="component" value="Unassembled WGS sequence"/>
</dbReference>
<dbReference type="Gene3D" id="2.30.110.50">
    <property type="match status" value="1"/>
</dbReference>
<name>J2K260_9FLAO</name>